<dbReference type="Gene3D" id="1.20.1600.10">
    <property type="entry name" value="Outer membrane efflux proteins (OEP)"/>
    <property type="match status" value="1"/>
</dbReference>
<evidence type="ECO:0000256" key="7">
    <source>
        <dbReference type="ARBA" id="ARBA00023237"/>
    </source>
</evidence>
<dbReference type="InterPro" id="IPR003423">
    <property type="entry name" value="OMP_efflux"/>
</dbReference>
<reference evidence="10" key="2">
    <citation type="journal article" date="2021" name="PeerJ">
        <title>Extensive microbial diversity within the chicken gut microbiome revealed by metagenomics and culture.</title>
        <authorList>
            <person name="Gilroy R."/>
            <person name="Ravi A."/>
            <person name="Getino M."/>
            <person name="Pursley I."/>
            <person name="Horton D.L."/>
            <person name="Alikhan N.F."/>
            <person name="Baker D."/>
            <person name="Gharbi K."/>
            <person name="Hall N."/>
            <person name="Watson M."/>
            <person name="Adriaenssens E.M."/>
            <person name="Foster-Nyarko E."/>
            <person name="Jarju S."/>
            <person name="Secka A."/>
            <person name="Antonio M."/>
            <person name="Oren A."/>
            <person name="Chaudhuri R.R."/>
            <person name="La Ragione R."/>
            <person name="Hildebrand F."/>
            <person name="Pallen M.J."/>
        </authorList>
    </citation>
    <scope>NUCLEOTIDE SEQUENCE</scope>
    <source>
        <strain evidence="10">B2-16538</strain>
    </source>
</reference>
<gene>
    <name evidence="10" type="ORF">IAB78_00630</name>
</gene>
<organism evidence="10 11">
    <name type="scientific">Candidatus Cryptobacteroides excrementavium</name>
    <dbReference type="NCBI Taxonomy" id="2840759"/>
    <lineage>
        <taxon>Bacteria</taxon>
        <taxon>Pseudomonadati</taxon>
        <taxon>Bacteroidota</taxon>
        <taxon>Bacteroidia</taxon>
        <taxon>Bacteroidales</taxon>
        <taxon>Candidatus Cryptobacteroides</taxon>
    </lineage>
</organism>
<evidence type="ECO:0000256" key="9">
    <source>
        <dbReference type="SAM" id="SignalP"/>
    </source>
</evidence>
<dbReference type="GO" id="GO:0009279">
    <property type="term" value="C:cell outer membrane"/>
    <property type="evidence" value="ECO:0007669"/>
    <property type="project" value="UniProtKB-SubCell"/>
</dbReference>
<evidence type="ECO:0000256" key="1">
    <source>
        <dbReference type="ARBA" id="ARBA00004442"/>
    </source>
</evidence>
<dbReference type="EMBL" id="JADILX010000011">
    <property type="protein sequence ID" value="MBO8484915.1"/>
    <property type="molecule type" value="Genomic_DNA"/>
</dbReference>
<keyword evidence="3" id="KW-0813">Transport</keyword>
<evidence type="ECO:0000256" key="2">
    <source>
        <dbReference type="ARBA" id="ARBA00007613"/>
    </source>
</evidence>
<name>A0A9D9J2H5_9BACT</name>
<dbReference type="AlphaFoldDB" id="A0A9D9J2H5"/>
<keyword evidence="5" id="KW-0812">Transmembrane</keyword>
<comment type="subcellular location">
    <subcellularLocation>
        <location evidence="1">Cell outer membrane</location>
    </subcellularLocation>
</comment>
<feature type="chain" id="PRO_5039529185" evidence="9">
    <location>
        <begin position="21"/>
        <end position="478"/>
    </location>
</feature>
<dbReference type="GO" id="GO:1990281">
    <property type="term" value="C:efflux pump complex"/>
    <property type="evidence" value="ECO:0007669"/>
    <property type="project" value="TreeGrafter"/>
</dbReference>
<evidence type="ECO:0000256" key="3">
    <source>
        <dbReference type="ARBA" id="ARBA00022448"/>
    </source>
</evidence>
<keyword evidence="9" id="KW-0732">Signal</keyword>
<reference evidence="10" key="1">
    <citation type="submission" date="2020-10" db="EMBL/GenBank/DDBJ databases">
        <authorList>
            <person name="Gilroy R."/>
        </authorList>
    </citation>
    <scope>NUCLEOTIDE SEQUENCE</scope>
    <source>
        <strain evidence="10">B2-16538</strain>
    </source>
</reference>
<proteinExistence type="inferred from homology"/>
<comment type="caution">
    <text evidence="10">The sequence shown here is derived from an EMBL/GenBank/DDBJ whole genome shotgun (WGS) entry which is preliminary data.</text>
</comment>
<protein>
    <submittedName>
        <fullName evidence="10">TolC family protein</fullName>
    </submittedName>
</protein>
<dbReference type="SUPFAM" id="SSF56954">
    <property type="entry name" value="Outer membrane efflux proteins (OEP)"/>
    <property type="match status" value="1"/>
</dbReference>
<evidence type="ECO:0000313" key="10">
    <source>
        <dbReference type="EMBL" id="MBO8484915.1"/>
    </source>
</evidence>
<evidence type="ECO:0000256" key="4">
    <source>
        <dbReference type="ARBA" id="ARBA00022452"/>
    </source>
</evidence>
<dbReference type="GO" id="GO:0015562">
    <property type="term" value="F:efflux transmembrane transporter activity"/>
    <property type="evidence" value="ECO:0007669"/>
    <property type="project" value="InterPro"/>
</dbReference>
<keyword evidence="7" id="KW-0998">Cell outer membrane</keyword>
<keyword evidence="6" id="KW-0472">Membrane</keyword>
<comment type="similarity">
    <text evidence="2">Belongs to the outer membrane factor (OMF) (TC 1.B.17) family.</text>
</comment>
<dbReference type="PANTHER" id="PTHR30026:SF20">
    <property type="entry name" value="OUTER MEMBRANE PROTEIN TOLC"/>
    <property type="match status" value="1"/>
</dbReference>
<dbReference type="InterPro" id="IPR051906">
    <property type="entry name" value="TolC-like"/>
</dbReference>
<keyword evidence="4" id="KW-1134">Transmembrane beta strand</keyword>
<accession>A0A9D9J2H5</accession>
<dbReference type="GO" id="GO:0015288">
    <property type="term" value="F:porin activity"/>
    <property type="evidence" value="ECO:0007669"/>
    <property type="project" value="TreeGrafter"/>
</dbReference>
<sequence>MKRISILLTGVLACIQPCLAQYRSADGTPGSHDDSLYLSVAADSSASDIYRPAGKVWSLEDCINYALEENISLKQSRLSEKNAEVDMKTAKNALFPNLSFSTSHSLINRPFQESSSMVSGTEIFHSDNNTSYTGNYGLNAYWELYSGGRNRKTIKQEDINMKIAGLESRKTANTILESIAQTYVQILFADESVKVNENTLEVSKAQCARGKELLEAGSISQADYAQLAAQVSNDNYQLVSAEAALMDYRLQLKQLLEIEGPEEMVLFLPEIDDADVLSPLPDKEAVFQNAMAIRPEIESGQLDVSAAELDVKIARSAYIPSLTLSAGVGTSHTSGTDFTFGEQIKNGWNNSIGLTLSVPIFSNRQTKSAVEKAEIQLESTRLNLTETRKELYKTIESLWLDAYSAQQQYIAAEEQVNSARTSYGLVSEQFNLGMKNTVELLTEKNNLLSAEQQMLQAKYMALLNVQLLRFYQGMEIIL</sequence>
<dbReference type="Proteomes" id="UP000823750">
    <property type="component" value="Unassembled WGS sequence"/>
</dbReference>
<keyword evidence="8" id="KW-0175">Coiled coil</keyword>
<evidence type="ECO:0000256" key="5">
    <source>
        <dbReference type="ARBA" id="ARBA00022692"/>
    </source>
</evidence>
<evidence type="ECO:0000256" key="8">
    <source>
        <dbReference type="SAM" id="Coils"/>
    </source>
</evidence>
<dbReference type="PANTHER" id="PTHR30026">
    <property type="entry name" value="OUTER MEMBRANE PROTEIN TOLC"/>
    <property type="match status" value="1"/>
</dbReference>
<evidence type="ECO:0000313" key="11">
    <source>
        <dbReference type="Proteomes" id="UP000823750"/>
    </source>
</evidence>
<dbReference type="Pfam" id="PF02321">
    <property type="entry name" value="OEP"/>
    <property type="match status" value="2"/>
</dbReference>
<evidence type="ECO:0000256" key="6">
    <source>
        <dbReference type="ARBA" id="ARBA00023136"/>
    </source>
</evidence>
<feature type="signal peptide" evidence="9">
    <location>
        <begin position="1"/>
        <end position="20"/>
    </location>
</feature>
<feature type="coiled-coil region" evidence="8">
    <location>
        <begin position="363"/>
        <end position="390"/>
    </location>
</feature>